<dbReference type="EMBL" id="OY731403">
    <property type="protein sequence ID" value="CAJ1963521.1"/>
    <property type="molecule type" value="Genomic_DNA"/>
</dbReference>
<keyword evidence="2" id="KW-1185">Reference proteome</keyword>
<evidence type="ECO:0000313" key="2">
    <source>
        <dbReference type="Proteomes" id="UP001189624"/>
    </source>
</evidence>
<gene>
    <name evidence="1" type="ORF">AYBTSS11_LOCUS19819</name>
</gene>
<dbReference type="Proteomes" id="UP001189624">
    <property type="component" value="Chromosome 6"/>
</dbReference>
<dbReference type="AlphaFoldDB" id="A0AA86SSP5"/>
<evidence type="ECO:0000313" key="1">
    <source>
        <dbReference type="EMBL" id="CAJ1963521.1"/>
    </source>
</evidence>
<protein>
    <submittedName>
        <fullName evidence="1">Uncharacterized protein</fullName>
    </submittedName>
</protein>
<sequence>MTDRNFLNDDCMSCICTHIYAHTALSEGWHVTLFKWVQSLIPSSVPCCIKQQSMTSNHGPPPPLSVEYFFCNFYKS</sequence>
<name>A0AA86SSP5_9FABA</name>
<proteinExistence type="predicted"/>
<organism evidence="1 2">
    <name type="scientific">Sphenostylis stenocarpa</name>
    <dbReference type="NCBI Taxonomy" id="92480"/>
    <lineage>
        <taxon>Eukaryota</taxon>
        <taxon>Viridiplantae</taxon>
        <taxon>Streptophyta</taxon>
        <taxon>Embryophyta</taxon>
        <taxon>Tracheophyta</taxon>
        <taxon>Spermatophyta</taxon>
        <taxon>Magnoliopsida</taxon>
        <taxon>eudicotyledons</taxon>
        <taxon>Gunneridae</taxon>
        <taxon>Pentapetalae</taxon>
        <taxon>rosids</taxon>
        <taxon>fabids</taxon>
        <taxon>Fabales</taxon>
        <taxon>Fabaceae</taxon>
        <taxon>Papilionoideae</taxon>
        <taxon>50 kb inversion clade</taxon>
        <taxon>NPAAA clade</taxon>
        <taxon>indigoferoid/millettioid clade</taxon>
        <taxon>Phaseoleae</taxon>
        <taxon>Sphenostylis</taxon>
    </lineage>
</organism>
<reference evidence="1" key="1">
    <citation type="submission" date="2023-10" db="EMBL/GenBank/DDBJ databases">
        <authorList>
            <person name="Domelevo Entfellner J.-B."/>
        </authorList>
    </citation>
    <scope>NUCLEOTIDE SEQUENCE</scope>
</reference>
<dbReference type="Gramene" id="rna-AYBTSS11_LOCUS19819">
    <property type="protein sequence ID" value="CAJ1963521.1"/>
    <property type="gene ID" value="gene-AYBTSS11_LOCUS19819"/>
</dbReference>
<accession>A0AA86SSP5</accession>